<dbReference type="InterPro" id="IPR005511">
    <property type="entry name" value="SMP-30"/>
</dbReference>
<dbReference type="RefSeq" id="WP_104358698.1">
    <property type="nucleotide sequence ID" value="NZ_CP064338.1"/>
</dbReference>
<protein>
    <submittedName>
        <fullName evidence="5">Gluconolactonase</fullName>
    </submittedName>
    <submittedName>
        <fullName evidence="6">Sugar lactone lactonase YvrE</fullName>
    </submittedName>
</protein>
<reference evidence="6 8" key="2">
    <citation type="submission" date="2019-03" db="EMBL/GenBank/DDBJ databases">
        <title>Genomic Encyclopedia of Type Strains, Phase IV (KMG-IV): sequencing the most valuable type-strain genomes for metagenomic binning, comparative biology and taxonomic classification.</title>
        <authorList>
            <person name="Goeker M."/>
        </authorList>
    </citation>
    <scope>NUCLEOTIDE SEQUENCE [LARGE SCALE GENOMIC DNA]</scope>
    <source>
        <strain evidence="6 8">DSM 15264</strain>
    </source>
</reference>
<reference evidence="5 7" key="1">
    <citation type="submission" date="2018-02" db="EMBL/GenBank/DDBJ databases">
        <title>Reclassifiation of [Polyangium] brachysporum DSM 7029 as Guopingzhaonella breviflexa gen. nov., sp. nov., a member of the family Comamonadaceae.</title>
        <authorList>
            <person name="Tang B."/>
        </authorList>
    </citation>
    <scope>NUCLEOTIDE SEQUENCE [LARGE SCALE GENOMIC DNA]</scope>
    <source>
        <strain evidence="5 7">DSM 15344</strain>
    </source>
</reference>
<keyword evidence="7" id="KW-1185">Reference proteome</keyword>
<dbReference type="PANTHER" id="PTHR10907">
    <property type="entry name" value="REGUCALCIN"/>
    <property type="match status" value="1"/>
</dbReference>
<dbReference type="Pfam" id="PF08450">
    <property type="entry name" value="SGL"/>
    <property type="match status" value="1"/>
</dbReference>
<comment type="cofactor">
    <cofactor evidence="3">
        <name>Zn(2+)</name>
        <dbReference type="ChEBI" id="CHEBI:29105"/>
    </cofactor>
    <text evidence="3">Binds 1 divalent metal cation per subunit.</text>
</comment>
<evidence type="ECO:0000313" key="6">
    <source>
        <dbReference type="EMBL" id="TCP03266.1"/>
    </source>
</evidence>
<dbReference type="AlphaFoldDB" id="A0A2S5T150"/>
<evidence type="ECO:0000313" key="8">
    <source>
        <dbReference type="Proteomes" id="UP000294772"/>
    </source>
</evidence>
<feature type="domain" description="SMP-30/Gluconolactonase/LRE-like region" evidence="4">
    <location>
        <begin position="22"/>
        <end position="271"/>
    </location>
</feature>
<proteinExistence type="inferred from homology"/>
<evidence type="ECO:0000313" key="5">
    <source>
        <dbReference type="EMBL" id="PPE68703.1"/>
    </source>
</evidence>
<dbReference type="Proteomes" id="UP000239406">
    <property type="component" value="Unassembled WGS sequence"/>
</dbReference>
<dbReference type="Proteomes" id="UP000294772">
    <property type="component" value="Unassembled WGS sequence"/>
</dbReference>
<evidence type="ECO:0000256" key="3">
    <source>
        <dbReference type="PIRSR" id="PIRSR605511-2"/>
    </source>
</evidence>
<dbReference type="EMBL" id="PSNY01000021">
    <property type="protein sequence ID" value="PPE68703.1"/>
    <property type="molecule type" value="Genomic_DNA"/>
</dbReference>
<feature type="binding site" evidence="3">
    <location>
        <position position="112"/>
    </location>
    <ligand>
        <name>substrate</name>
    </ligand>
</feature>
<name>A0A2S5T150_9BURK</name>
<keyword evidence="3" id="KW-0479">Metal-binding</keyword>
<feature type="binding site" evidence="3">
    <location>
        <position position="161"/>
    </location>
    <ligand>
        <name>a divalent metal cation</name>
        <dbReference type="ChEBI" id="CHEBI:60240"/>
    </ligand>
</feature>
<sequence length="305" mass="33438">MPAAVPRLLSEPSAVWPAGAVLGEGLCWSPGRQALYWVDILGHRLHRYTPASGRRESWQFDDTISAVAERAHAPGLLVTLRRGFACFDPDADGGRGALQLLHQPDTEPEHNRFNDGKCDARGRFWGGTMDFGTVRPTGSLYRFDPDGRCTRVLDARFPVTNGPTWSLDGRTLYFNDTVHRRIHAFDFDPDSGQLANPRLWLEFTPQDGHPDGMTTDAAGRLWIAHWGAACVTCHDAQSGEELLRVPLPTDHVSNVTFGGPQLSTLYVTTARFELGAAQLAAQPLAGALFAVETDARGRPAHRYAG</sequence>
<evidence type="ECO:0000259" key="4">
    <source>
        <dbReference type="Pfam" id="PF08450"/>
    </source>
</evidence>
<organism evidence="5 7">
    <name type="scientific">Caldimonas thermodepolymerans</name>
    <dbReference type="NCBI Taxonomy" id="215580"/>
    <lineage>
        <taxon>Bacteria</taxon>
        <taxon>Pseudomonadati</taxon>
        <taxon>Pseudomonadota</taxon>
        <taxon>Betaproteobacteria</taxon>
        <taxon>Burkholderiales</taxon>
        <taxon>Sphaerotilaceae</taxon>
        <taxon>Caldimonas</taxon>
    </lineage>
</organism>
<dbReference type="GO" id="GO:0004341">
    <property type="term" value="F:gluconolactonase activity"/>
    <property type="evidence" value="ECO:0007669"/>
    <property type="project" value="TreeGrafter"/>
</dbReference>
<feature type="active site" description="Proton donor/acceptor" evidence="2">
    <location>
        <position position="211"/>
    </location>
</feature>
<dbReference type="PANTHER" id="PTHR10907:SF47">
    <property type="entry name" value="REGUCALCIN"/>
    <property type="match status" value="1"/>
</dbReference>
<feature type="binding site" evidence="3">
    <location>
        <position position="114"/>
    </location>
    <ligand>
        <name>substrate</name>
    </ligand>
</feature>
<feature type="binding site" evidence="3">
    <location>
        <position position="24"/>
    </location>
    <ligand>
        <name>a divalent metal cation</name>
        <dbReference type="ChEBI" id="CHEBI:60240"/>
    </ligand>
</feature>
<dbReference type="OrthoDB" id="9775406at2"/>
<dbReference type="InterPro" id="IPR013658">
    <property type="entry name" value="SGL"/>
</dbReference>
<dbReference type="InterPro" id="IPR011042">
    <property type="entry name" value="6-blade_b-propeller_TolB-like"/>
</dbReference>
<dbReference type="SUPFAM" id="SSF63829">
    <property type="entry name" value="Calcium-dependent phosphotriesterase"/>
    <property type="match status" value="1"/>
</dbReference>
<dbReference type="Gene3D" id="2.120.10.30">
    <property type="entry name" value="TolB, C-terminal domain"/>
    <property type="match status" value="1"/>
</dbReference>
<comment type="caution">
    <text evidence="5">The sequence shown here is derived from an EMBL/GenBank/DDBJ whole genome shotgun (WGS) entry which is preliminary data.</text>
</comment>
<comment type="similarity">
    <text evidence="1">Belongs to the SMP-30/CGR1 family.</text>
</comment>
<evidence type="ECO:0000313" key="7">
    <source>
        <dbReference type="Proteomes" id="UP000239406"/>
    </source>
</evidence>
<dbReference type="EMBL" id="SLXF01000013">
    <property type="protein sequence ID" value="TCP03266.1"/>
    <property type="molecule type" value="Genomic_DNA"/>
</dbReference>
<evidence type="ECO:0000256" key="2">
    <source>
        <dbReference type="PIRSR" id="PIRSR605511-1"/>
    </source>
</evidence>
<dbReference type="PRINTS" id="PR01790">
    <property type="entry name" value="SMP30FAMILY"/>
</dbReference>
<feature type="binding site" evidence="3">
    <location>
        <position position="211"/>
    </location>
    <ligand>
        <name>a divalent metal cation</name>
        <dbReference type="ChEBI" id="CHEBI:60240"/>
    </ligand>
</feature>
<keyword evidence="3" id="KW-0862">Zinc</keyword>
<dbReference type="GO" id="GO:0005509">
    <property type="term" value="F:calcium ion binding"/>
    <property type="evidence" value="ECO:0007669"/>
    <property type="project" value="TreeGrafter"/>
</dbReference>
<gene>
    <name evidence="5" type="ORF">C1702_15885</name>
    <name evidence="6" type="ORF">EV676_11344</name>
</gene>
<evidence type="ECO:0000256" key="1">
    <source>
        <dbReference type="ARBA" id="ARBA00008853"/>
    </source>
</evidence>
<accession>A0A2S5T150</accession>
<dbReference type="GO" id="GO:0019853">
    <property type="term" value="P:L-ascorbic acid biosynthetic process"/>
    <property type="evidence" value="ECO:0007669"/>
    <property type="project" value="TreeGrafter"/>
</dbReference>